<dbReference type="EMBL" id="RYZW01000150">
    <property type="protein sequence ID" value="TDZ40944.1"/>
    <property type="molecule type" value="Genomic_DNA"/>
</dbReference>
<proteinExistence type="inferred from homology"/>
<dbReference type="PRINTS" id="PR00111">
    <property type="entry name" value="ABHYDROLASE"/>
</dbReference>
<dbReference type="Gene3D" id="3.40.50.1820">
    <property type="entry name" value="alpha/beta hydrolase"/>
    <property type="match status" value="1"/>
</dbReference>
<comment type="caution">
    <text evidence="4">The sequence shown here is derived from an EMBL/GenBank/DDBJ whole genome shotgun (WGS) entry which is preliminary data.</text>
</comment>
<dbReference type="AlphaFoldDB" id="A0A4R8QP27"/>
<protein>
    <submittedName>
        <fullName evidence="4">Bifunctional epoxide hydrolase 2</fullName>
    </submittedName>
</protein>
<organism evidence="4 5">
    <name type="scientific">Colletotrichum trifolii</name>
    <dbReference type="NCBI Taxonomy" id="5466"/>
    <lineage>
        <taxon>Eukaryota</taxon>
        <taxon>Fungi</taxon>
        <taxon>Dikarya</taxon>
        <taxon>Ascomycota</taxon>
        <taxon>Pezizomycotina</taxon>
        <taxon>Sordariomycetes</taxon>
        <taxon>Hypocreomycetidae</taxon>
        <taxon>Glomerellales</taxon>
        <taxon>Glomerellaceae</taxon>
        <taxon>Colletotrichum</taxon>
        <taxon>Colletotrichum orbiculare species complex</taxon>
    </lineage>
</organism>
<dbReference type="Proteomes" id="UP000295703">
    <property type="component" value="Unassembled WGS sequence"/>
</dbReference>
<evidence type="ECO:0000313" key="4">
    <source>
        <dbReference type="EMBL" id="TDZ40944.1"/>
    </source>
</evidence>
<evidence type="ECO:0000256" key="1">
    <source>
        <dbReference type="ARBA" id="ARBA00022801"/>
    </source>
</evidence>
<dbReference type="InterPro" id="IPR000639">
    <property type="entry name" value="Epox_hydrolase-like"/>
</dbReference>
<evidence type="ECO:0000256" key="2">
    <source>
        <dbReference type="ARBA" id="ARBA00038334"/>
    </source>
</evidence>
<dbReference type="SUPFAM" id="SSF53474">
    <property type="entry name" value="alpha/beta-Hydrolases"/>
    <property type="match status" value="1"/>
</dbReference>
<dbReference type="PRINTS" id="PR00412">
    <property type="entry name" value="EPOXHYDRLASE"/>
</dbReference>
<dbReference type="InterPro" id="IPR029058">
    <property type="entry name" value="AB_hydrolase_fold"/>
</dbReference>
<dbReference type="PANTHER" id="PTHR43329">
    <property type="entry name" value="EPOXIDE HYDROLASE"/>
    <property type="match status" value="1"/>
</dbReference>
<dbReference type="STRING" id="5466.A0A4R8QP27"/>
<feature type="domain" description="AB hydrolase-1" evidence="3">
    <location>
        <begin position="37"/>
        <end position="156"/>
    </location>
</feature>
<dbReference type="Pfam" id="PF00561">
    <property type="entry name" value="Abhydrolase_1"/>
    <property type="match status" value="1"/>
</dbReference>
<sequence>MTVVAFNDPRVKYQTATLNGIEYNYILGEPSCDVVGTIFLIHGWPDMSLGWRHQIPFLLSKGLRVVAPDMMGYGRTAKPEDVDLYRAKRTADDMAALASHIGVSRIILGGHDWGGYIVYRAALWHPELISAFFVISTPFAPPRLAYVDQAAALPTLHYQYQFRTDAVQNYIGLGEQNATRVRQLLNTIYGVELPGGGSAFNASGAGFDFDLLDRVTEDTPLVSEKELDFYVDNYLGEPFNRTLNWYRTGELNWEDELALVPGNGSYTAKFSQPALYIGGTRDSALPPVLSTGMEAYFDSLARGEADGSHWVMWEKPEEVNGFIGNWLGESVFGNVTFGFNLTAGLGAAGASGALSLL</sequence>
<comment type="similarity">
    <text evidence="2">Belongs to the AB hydrolase superfamily. Epoxide hydrolase family.</text>
</comment>
<dbReference type="InterPro" id="IPR000073">
    <property type="entry name" value="AB_hydrolase_1"/>
</dbReference>
<evidence type="ECO:0000259" key="3">
    <source>
        <dbReference type="Pfam" id="PF00561"/>
    </source>
</evidence>
<keyword evidence="5" id="KW-1185">Reference proteome</keyword>
<reference evidence="4 5" key="1">
    <citation type="submission" date="2018-12" db="EMBL/GenBank/DDBJ databases">
        <title>Genome sequence and assembly of Colletotrichum trifolii.</title>
        <authorList>
            <person name="Gan P."/>
            <person name="Shirasu K."/>
        </authorList>
    </citation>
    <scope>NUCLEOTIDE SEQUENCE [LARGE SCALE GENOMIC DNA]</scope>
    <source>
        <strain evidence="4 5">543-2</strain>
    </source>
</reference>
<name>A0A4R8QP27_COLTR</name>
<gene>
    <name evidence="4" type="primary">EPHX2-0</name>
    <name evidence="4" type="ORF">CTRI78_v010037</name>
</gene>
<dbReference type="GO" id="GO:0016787">
    <property type="term" value="F:hydrolase activity"/>
    <property type="evidence" value="ECO:0007669"/>
    <property type="project" value="UniProtKB-KW"/>
</dbReference>
<evidence type="ECO:0000313" key="5">
    <source>
        <dbReference type="Proteomes" id="UP000295703"/>
    </source>
</evidence>
<accession>A0A4R8QP27</accession>
<keyword evidence="1 4" id="KW-0378">Hydrolase</keyword>